<dbReference type="EC" id="3.5.2.10" evidence="6"/>
<dbReference type="GO" id="GO:0047789">
    <property type="term" value="F:creatininase activity"/>
    <property type="evidence" value="ECO:0007669"/>
    <property type="project" value="UniProtKB-EC"/>
</dbReference>
<organism evidence="6 7">
    <name type="scientific">Nocardioides panzhihuensis</name>
    <dbReference type="NCBI Taxonomy" id="860243"/>
    <lineage>
        <taxon>Bacteria</taxon>
        <taxon>Bacillati</taxon>
        <taxon>Actinomycetota</taxon>
        <taxon>Actinomycetes</taxon>
        <taxon>Propionibacteriales</taxon>
        <taxon>Nocardioidaceae</taxon>
        <taxon>Nocardioides</taxon>
    </lineage>
</organism>
<keyword evidence="3 6" id="KW-0378">Hydrolase</keyword>
<keyword evidence="2" id="KW-0479">Metal-binding</keyword>
<evidence type="ECO:0000313" key="7">
    <source>
        <dbReference type="Proteomes" id="UP000564496"/>
    </source>
</evidence>
<dbReference type="GO" id="GO:0009231">
    <property type="term" value="P:riboflavin biosynthetic process"/>
    <property type="evidence" value="ECO:0007669"/>
    <property type="project" value="TreeGrafter"/>
</dbReference>
<gene>
    <name evidence="6" type="ORF">BJ988_002704</name>
</gene>
<sequence length="239" mass="24498">MDLAHSTWPEVGETVEVVILPTGSCEQHGPHLPFATDAAIATAVAERTVTRLLDAGINAVLAPLMPYGASGEHEHFPGTVDIGHDALHSVLLELGRSISRWADRVVFVNGHGGNAPAIASAVRRLLYEGRDAAWIPCEIASGDAHAGRTETSLMSALAPGDVRHERAEAGATGPVELLMPMMRAGGVRAVSPNGVLGDPAGASAPEGDQLLAGLVDAAVEAVLLGRADGAGRLRVAASA</sequence>
<dbReference type="NCBIfam" id="TIGR03964">
    <property type="entry name" value="mycofact_creat"/>
    <property type="match status" value="1"/>
</dbReference>
<reference evidence="6 7" key="1">
    <citation type="submission" date="2020-07" db="EMBL/GenBank/DDBJ databases">
        <title>Sequencing the genomes of 1000 actinobacteria strains.</title>
        <authorList>
            <person name="Klenk H.-P."/>
        </authorList>
    </citation>
    <scope>NUCLEOTIDE SEQUENCE [LARGE SCALE GENOMIC DNA]</scope>
    <source>
        <strain evidence="6 7">DSM 26487</strain>
    </source>
</reference>
<dbReference type="AlphaFoldDB" id="A0A7Z0DLY4"/>
<evidence type="ECO:0000256" key="2">
    <source>
        <dbReference type="ARBA" id="ARBA00022723"/>
    </source>
</evidence>
<dbReference type="InterPro" id="IPR023871">
    <property type="entry name" value="MftE"/>
</dbReference>
<evidence type="ECO:0000313" key="6">
    <source>
        <dbReference type="EMBL" id="NYI78056.1"/>
    </source>
</evidence>
<dbReference type="Proteomes" id="UP000564496">
    <property type="component" value="Unassembled WGS sequence"/>
</dbReference>
<protein>
    <submittedName>
        <fullName evidence="6">Creatinine amidohydrolase</fullName>
        <ecNumber evidence="6">3.5.2.10</ecNumber>
    </submittedName>
</protein>
<dbReference type="SUPFAM" id="SSF102215">
    <property type="entry name" value="Creatininase"/>
    <property type="match status" value="1"/>
</dbReference>
<proteinExistence type="inferred from homology"/>
<comment type="similarity">
    <text evidence="5">Belongs to the creatininase superfamily.</text>
</comment>
<dbReference type="PANTHER" id="PTHR35005">
    <property type="entry name" value="3-DEHYDRO-SCYLLO-INOSOSE HYDROLASE"/>
    <property type="match status" value="1"/>
</dbReference>
<dbReference type="GO" id="GO:0016811">
    <property type="term" value="F:hydrolase activity, acting on carbon-nitrogen (but not peptide) bonds, in linear amides"/>
    <property type="evidence" value="ECO:0007669"/>
    <property type="project" value="TreeGrafter"/>
</dbReference>
<evidence type="ECO:0000256" key="4">
    <source>
        <dbReference type="ARBA" id="ARBA00022833"/>
    </source>
</evidence>
<dbReference type="PANTHER" id="PTHR35005:SF1">
    <property type="entry name" value="2-AMINO-5-FORMYLAMINO-6-RIBOSYLAMINOPYRIMIDIN-4(3H)-ONE 5'-MONOPHOSPHATE DEFORMYLASE"/>
    <property type="match status" value="1"/>
</dbReference>
<dbReference type="EMBL" id="JACBZR010000001">
    <property type="protein sequence ID" value="NYI78056.1"/>
    <property type="molecule type" value="Genomic_DNA"/>
</dbReference>
<dbReference type="GO" id="GO:0046872">
    <property type="term" value="F:metal ion binding"/>
    <property type="evidence" value="ECO:0007669"/>
    <property type="project" value="UniProtKB-KW"/>
</dbReference>
<name>A0A7Z0DLY4_9ACTN</name>
<evidence type="ECO:0000256" key="5">
    <source>
        <dbReference type="ARBA" id="ARBA00024029"/>
    </source>
</evidence>
<accession>A0A7Z0DLY4</accession>
<keyword evidence="7" id="KW-1185">Reference proteome</keyword>
<dbReference type="Pfam" id="PF02633">
    <property type="entry name" value="Creatininase"/>
    <property type="match status" value="1"/>
</dbReference>
<keyword evidence="4" id="KW-0862">Zinc</keyword>
<evidence type="ECO:0000256" key="3">
    <source>
        <dbReference type="ARBA" id="ARBA00022801"/>
    </source>
</evidence>
<dbReference type="Gene3D" id="3.40.50.10310">
    <property type="entry name" value="Creatininase"/>
    <property type="match status" value="1"/>
</dbReference>
<comment type="caution">
    <text evidence="6">The sequence shown here is derived from an EMBL/GenBank/DDBJ whole genome shotgun (WGS) entry which is preliminary data.</text>
</comment>
<dbReference type="RefSeq" id="WP_179658466.1">
    <property type="nucleotide sequence ID" value="NZ_JACBZR010000001.1"/>
</dbReference>
<evidence type="ECO:0000256" key="1">
    <source>
        <dbReference type="ARBA" id="ARBA00001947"/>
    </source>
</evidence>
<comment type="cofactor">
    <cofactor evidence="1">
        <name>Zn(2+)</name>
        <dbReference type="ChEBI" id="CHEBI:29105"/>
    </cofactor>
</comment>
<dbReference type="InterPro" id="IPR024087">
    <property type="entry name" value="Creatininase-like_sf"/>
</dbReference>
<dbReference type="InterPro" id="IPR003785">
    <property type="entry name" value="Creatininase/forma_Hydrolase"/>
</dbReference>